<accession>A0A976NY71</accession>
<feature type="region of interest" description="Disordered" evidence="1">
    <location>
        <begin position="711"/>
        <end position="732"/>
    </location>
</feature>
<evidence type="ECO:0000256" key="1">
    <source>
        <dbReference type="SAM" id="MobiDB-lite"/>
    </source>
</evidence>
<protein>
    <recommendedName>
        <fullName evidence="4">Mediator complex subunit 15 KIX domain-containing protein</fullName>
    </recommendedName>
</protein>
<feature type="region of interest" description="Disordered" evidence="1">
    <location>
        <begin position="572"/>
        <end position="642"/>
    </location>
</feature>
<proteinExistence type="predicted"/>
<dbReference type="RefSeq" id="XP_067821823.1">
    <property type="nucleotide sequence ID" value="XM_067960763.1"/>
</dbReference>
<comment type="caution">
    <text evidence="2">The sequence shown here is derived from an EMBL/GenBank/DDBJ whole genome shotgun (WGS) entry which is preliminary data.</text>
</comment>
<dbReference type="GeneID" id="94346434"/>
<feature type="compositionally biased region" description="Basic and acidic residues" evidence="1">
    <location>
        <begin position="29"/>
        <end position="38"/>
    </location>
</feature>
<evidence type="ECO:0000313" key="3">
    <source>
        <dbReference type="Proteomes" id="UP000294530"/>
    </source>
</evidence>
<evidence type="ECO:0008006" key="4">
    <source>
        <dbReference type="Google" id="ProtNLM"/>
    </source>
</evidence>
<evidence type="ECO:0000313" key="2">
    <source>
        <dbReference type="EMBL" id="TDH72324.1"/>
    </source>
</evidence>
<dbReference type="OrthoDB" id="168362at2759"/>
<dbReference type="KEGG" id="blac:94346434"/>
<dbReference type="AlphaFoldDB" id="A0A976NY71"/>
<feature type="compositionally biased region" description="Acidic residues" evidence="1">
    <location>
        <begin position="75"/>
        <end position="84"/>
    </location>
</feature>
<gene>
    <name evidence="2" type="ORF">CCR75_002666</name>
</gene>
<keyword evidence="3" id="KW-1185">Reference proteome</keyword>
<feature type="compositionally biased region" description="Polar residues" evidence="1">
    <location>
        <begin position="596"/>
        <end position="614"/>
    </location>
</feature>
<sequence>MTSTLISDTEPKKLEFVCTRKSTPHSRSKQSETAEKKMPTPRRRASPRNQNGPEVDNQQRDEQEQVDLSPAIEASNEDQQQEQEESNKTFEVKMEEERQPGTANDDTPELPPAQDTQLRRNYLQRIYRQLQSTHPNKDDAVIRQTATNLEMEICQKSADRSHYAATMEHEIHKLLELELNQTNASACSEDALSFGMTQTNTQAAISNGTQSGYEISQSQSYEYAQALAKAQGQEQTDPCIQSSPFSTPRVSMSLEATSFQSLMSHEYMSPGMQQQTTPNRVKSMQPTKSVDNPFHPMSATTPPSCQNFSISSSVSESAGQSAARNMIGLRQQLHMQQQHKQQPGSMRPQTRVTNYQEFSAQIQHLDKSVLIELLWNQRSALARWQNQAKQLALQLTAQRNATIHMGSPRINSSFSSPMINGGSYVNPNISAAAELQRARERTNARIMHQQKMASFSYGQHLNVSADNYELAGGNLGETQLYWERIRTLKAAYSDKLHTALRALAHNTAPRNSVYSVKAQSMMQNIGLVLNILNEQPTNIQPRKFDILNSIERFMQMSVIPIVQKVLSSTESISSASPSAGVRTAFSSPKADHNIGMDTTSKQETGTPCNSSQSFLYEKDTPEVSTYEVESKNDLDNSSPTMKTSRQLVHELKAVNNGSAINDKAGFDPSDFVLSKADKEILSSQTLVDQDPITTPQEFCTSSLPALDSHLSASTETQLSSVSPPGNAQDVTNNKVMENNVDDTLNAFSELADMDFDDPVAIVNNSSKVLRKRELEDV</sequence>
<organism evidence="2 3">
    <name type="scientific">Bremia lactucae</name>
    <name type="common">Lettuce downy mildew</name>
    <dbReference type="NCBI Taxonomy" id="4779"/>
    <lineage>
        <taxon>Eukaryota</taxon>
        <taxon>Sar</taxon>
        <taxon>Stramenopiles</taxon>
        <taxon>Oomycota</taxon>
        <taxon>Peronosporomycetes</taxon>
        <taxon>Peronosporales</taxon>
        <taxon>Peronosporaceae</taxon>
        <taxon>Bremia</taxon>
    </lineage>
</organism>
<name>A0A976NY71_BRELC</name>
<reference evidence="2 3" key="1">
    <citation type="journal article" date="2021" name="Genome Biol.">
        <title>AFLAP: assembly-free linkage analysis pipeline using k-mers from genome sequencing data.</title>
        <authorList>
            <person name="Fletcher K."/>
            <person name="Zhang L."/>
            <person name="Gil J."/>
            <person name="Han R."/>
            <person name="Cavanaugh K."/>
            <person name="Michelmore R."/>
        </authorList>
    </citation>
    <scope>NUCLEOTIDE SEQUENCE [LARGE SCALE GENOMIC DNA]</scope>
    <source>
        <strain evidence="2 3">SF5</strain>
    </source>
</reference>
<dbReference type="EMBL" id="SHOA02000012">
    <property type="protein sequence ID" value="TDH72324.1"/>
    <property type="molecule type" value="Genomic_DNA"/>
</dbReference>
<dbReference type="Proteomes" id="UP000294530">
    <property type="component" value="Unassembled WGS sequence"/>
</dbReference>
<feature type="region of interest" description="Disordered" evidence="1">
    <location>
        <begin position="1"/>
        <end position="114"/>
    </location>
</feature>
<feature type="compositionally biased region" description="Basic and acidic residues" evidence="1">
    <location>
        <begin position="85"/>
        <end position="99"/>
    </location>
</feature>